<feature type="transmembrane region" description="Helical" evidence="5">
    <location>
        <begin position="78"/>
        <end position="96"/>
    </location>
</feature>
<feature type="transmembrane region" description="Helical" evidence="5">
    <location>
        <begin position="142"/>
        <end position="165"/>
    </location>
</feature>
<feature type="transmembrane region" description="Helical" evidence="5">
    <location>
        <begin position="12"/>
        <end position="32"/>
    </location>
</feature>
<evidence type="ECO:0000313" key="7">
    <source>
        <dbReference type="Proteomes" id="UP000281468"/>
    </source>
</evidence>
<sequence>MEVQSTPEPSIWRWVVGFLLVGVAWGFTTPFMRKAAVARDLKPKPQRPLLTDPNVSWLRRQAATVVYAVGDLLASPSYAVPLLLNITGSVWFFLLVGQAELSLTVPITNSLAFLFTVLGEWWAEGKVISRGKSHADLLCKIWVLTATIDTWIGMTFCLIGVALCVHAKS</sequence>
<evidence type="ECO:0000313" key="6">
    <source>
        <dbReference type="EMBL" id="RMY83745.1"/>
    </source>
</evidence>
<dbReference type="Pfam" id="PF10639">
    <property type="entry name" value="TMEM234"/>
    <property type="match status" value="1"/>
</dbReference>
<evidence type="ECO:0008006" key="8">
    <source>
        <dbReference type="Google" id="ProtNLM"/>
    </source>
</evidence>
<evidence type="ECO:0000256" key="1">
    <source>
        <dbReference type="ARBA" id="ARBA00004141"/>
    </source>
</evidence>
<gene>
    <name evidence="6" type="ORF">D0862_11616</name>
</gene>
<dbReference type="GO" id="GO:0016020">
    <property type="term" value="C:membrane"/>
    <property type="evidence" value="ECO:0007669"/>
    <property type="project" value="UniProtKB-SubCell"/>
</dbReference>
<dbReference type="AlphaFoldDB" id="A0A3M7F4G6"/>
<reference evidence="6 7" key="1">
    <citation type="journal article" date="2018" name="BMC Genomics">
        <title>Genomic evidence for intraspecific hybridization in a clonal and extremely halotolerant yeast.</title>
        <authorList>
            <person name="Gostincar C."/>
            <person name="Stajich J.E."/>
            <person name="Zupancic J."/>
            <person name="Zalar P."/>
            <person name="Gunde-Cimerman N."/>
        </authorList>
    </citation>
    <scope>NUCLEOTIDE SEQUENCE [LARGE SCALE GENOMIC DNA]</scope>
    <source>
        <strain evidence="6 7">EXF-171</strain>
    </source>
</reference>
<evidence type="ECO:0000256" key="2">
    <source>
        <dbReference type="ARBA" id="ARBA00022692"/>
    </source>
</evidence>
<keyword evidence="3 5" id="KW-1133">Transmembrane helix</keyword>
<name>A0A3M7F4G6_HORWE</name>
<keyword evidence="4 5" id="KW-0472">Membrane</keyword>
<proteinExistence type="predicted"/>
<dbReference type="InterPro" id="IPR018908">
    <property type="entry name" value="TMEM234"/>
</dbReference>
<evidence type="ECO:0000256" key="5">
    <source>
        <dbReference type="SAM" id="Phobius"/>
    </source>
</evidence>
<comment type="subcellular location">
    <subcellularLocation>
        <location evidence="1">Membrane</location>
        <topology evidence="1">Multi-pass membrane protein</topology>
    </subcellularLocation>
</comment>
<organism evidence="6 7">
    <name type="scientific">Hortaea werneckii</name>
    <name type="common">Black yeast</name>
    <name type="synonym">Cladosporium werneckii</name>
    <dbReference type="NCBI Taxonomy" id="91943"/>
    <lineage>
        <taxon>Eukaryota</taxon>
        <taxon>Fungi</taxon>
        <taxon>Dikarya</taxon>
        <taxon>Ascomycota</taxon>
        <taxon>Pezizomycotina</taxon>
        <taxon>Dothideomycetes</taxon>
        <taxon>Dothideomycetidae</taxon>
        <taxon>Mycosphaerellales</taxon>
        <taxon>Teratosphaeriaceae</taxon>
        <taxon>Hortaea</taxon>
    </lineage>
</organism>
<evidence type="ECO:0000256" key="4">
    <source>
        <dbReference type="ARBA" id="ARBA00023136"/>
    </source>
</evidence>
<keyword evidence="2 5" id="KW-0812">Transmembrane</keyword>
<feature type="transmembrane region" description="Helical" evidence="5">
    <location>
        <begin position="103"/>
        <end position="122"/>
    </location>
</feature>
<dbReference type="Proteomes" id="UP000281468">
    <property type="component" value="Unassembled WGS sequence"/>
</dbReference>
<comment type="caution">
    <text evidence="6">The sequence shown here is derived from an EMBL/GenBank/DDBJ whole genome shotgun (WGS) entry which is preliminary data.</text>
</comment>
<dbReference type="PANTHER" id="PTHR28668">
    <property type="entry name" value="TRANSMEMBRANE PROTEIN 234"/>
    <property type="match status" value="1"/>
</dbReference>
<protein>
    <recommendedName>
        <fullName evidence="8">Integral membrane protein</fullName>
    </recommendedName>
</protein>
<dbReference type="EMBL" id="QWIQ01000514">
    <property type="protein sequence ID" value="RMY83745.1"/>
    <property type="molecule type" value="Genomic_DNA"/>
</dbReference>
<dbReference type="PANTHER" id="PTHR28668:SF1">
    <property type="entry name" value="TRANSMEMBRANE PROTEIN 234"/>
    <property type="match status" value="1"/>
</dbReference>
<accession>A0A3M7F4G6</accession>
<dbReference type="VEuPathDB" id="FungiDB:BTJ68_09547"/>
<evidence type="ECO:0000256" key="3">
    <source>
        <dbReference type="ARBA" id="ARBA00022989"/>
    </source>
</evidence>